<dbReference type="InterPro" id="IPR031596">
    <property type="entry name" value="MaAIMP_sms"/>
</dbReference>
<evidence type="ECO:0000313" key="3">
    <source>
        <dbReference type="Proteomes" id="UP001291912"/>
    </source>
</evidence>
<accession>A0ABU5N925</accession>
<gene>
    <name evidence="2" type="ORF">R2Q92_12000</name>
</gene>
<evidence type="ECO:0000256" key="1">
    <source>
        <dbReference type="SAM" id="Phobius"/>
    </source>
</evidence>
<keyword evidence="3" id="KW-1185">Reference proteome</keyword>
<dbReference type="Proteomes" id="UP001291912">
    <property type="component" value="Unassembled WGS sequence"/>
</dbReference>
<dbReference type="Pfam" id="PF16951">
    <property type="entry name" value="MaAIMP_sms"/>
    <property type="match status" value="1"/>
</dbReference>
<keyword evidence="1" id="KW-0472">Membrane</keyword>
<protein>
    <submittedName>
        <fullName evidence="2">Methionine/alanine import family NSS transporter small subunit</fullName>
    </submittedName>
</protein>
<evidence type="ECO:0000313" key="2">
    <source>
        <dbReference type="EMBL" id="MDZ8162557.1"/>
    </source>
</evidence>
<dbReference type="EMBL" id="JAWJYN010000002">
    <property type="protein sequence ID" value="MDZ8162557.1"/>
    <property type="molecule type" value="Genomic_DNA"/>
</dbReference>
<comment type="caution">
    <text evidence="2">The sequence shown here is derived from an EMBL/GenBank/DDBJ whole genome shotgun (WGS) entry which is preliminary data.</text>
</comment>
<reference evidence="2 3" key="1">
    <citation type="submission" date="2023-10" db="EMBL/GenBank/DDBJ databases">
        <title>Microbacterium xanthum sp. nov., isolated from seaweed.</title>
        <authorList>
            <person name="Lee S.D."/>
        </authorList>
    </citation>
    <scope>NUCLEOTIDE SEQUENCE [LARGE SCALE GENOMIC DNA]</scope>
    <source>
        <strain evidence="2 3">KCTC 19124</strain>
    </source>
</reference>
<organism evidence="2 3">
    <name type="scientific">Microbacterium aquimaris</name>
    <dbReference type="NCBI Taxonomy" id="459816"/>
    <lineage>
        <taxon>Bacteria</taxon>
        <taxon>Bacillati</taxon>
        <taxon>Actinomycetota</taxon>
        <taxon>Actinomycetes</taxon>
        <taxon>Micrococcales</taxon>
        <taxon>Microbacteriaceae</taxon>
        <taxon>Microbacterium</taxon>
    </lineage>
</organism>
<dbReference type="RefSeq" id="WP_194425302.1">
    <property type="nucleotide sequence ID" value="NZ_BAAAPT010000002.1"/>
</dbReference>
<sequence>MTPLAITSLILAIVVVWGGLIASTLFLRARPEVESYPPGGIDDHREDLGIIEHDT</sequence>
<feature type="transmembrane region" description="Helical" evidence="1">
    <location>
        <begin position="6"/>
        <end position="27"/>
    </location>
</feature>
<keyword evidence="1" id="KW-0812">Transmembrane</keyword>
<dbReference type="NCBIfam" id="NF033493">
    <property type="entry name" value="MetS_like_NSS"/>
    <property type="match status" value="1"/>
</dbReference>
<name>A0ABU5N925_9MICO</name>
<keyword evidence="1" id="KW-1133">Transmembrane helix</keyword>
<proteinExistence type="predicted"/>